<evidence type="ECO:0000259" key="1">
    <source>
        <dbReference type="Pfam" id="PF12654"/>
    </source>
</evidence>
<dbReference type="AlphaFoldDB" id="A0A179D574"/>
<organism evidence="2 3">
    <name type="scientific">Thermosulfurimonas dismutans</name>
    <dbReference type="NCBI Taxonomy" id="999894"/>
    <lineage>
        <taxon>Bacteria</taxon>
        <taxon>Pseudomonadati</taxon>
        <taxon>Thermodesulfobacteriota</taxon>
        <taxon>Thermodesulfobacteria</taxon>
        <taxon>Thermodesulfobacteriales</taxon>
        <taxon>Thermodesulfobacteriaceae</taxon>
        <taxon>Thermosulfurimonas</taxon>
    </lineage>
</organism>
<dbReference type="InterPro" id="IPR024264">
    <property type="entry name" value="DUF3786"/>
</dbReference>
<feature type="domain" description="DUF3786" evidence="1">
    <location>
        <begin position="52"/>
        <end position="224"/>
    </location>
</feature>
<sequence length="233" mass="26787">MALTTGKRLPEECPHLDLAKLPTEVAPKPASELDQAYRILEEIKKKVQNVNFEKAAPGLGLSYKYGRLHIPYLDGEVELTKKNARRLDGLELDPRDQILLYNYVIFQGYKPLTGEFVGLETFPNSISKVATLRRYAEEKLARALNEDFEDLRPLISHFRSRELSGEADLAVEILVLPRVPLRVYFWRGDPEEGLSPEAKILYDLRATEYLDLESLVFCAERLVERWLVLENKN</sequence>
<dbReference type="EMBL" id="LWLG01000004">
    <property type="protein sequence ID" value="OAQ20941.1"/>
    <property type="molecule type" value="Genomic_DNA"/>
</dbReference>
<reference evidence="2 3" key="1">
    <citation type="submission" date="2016-04" db="EMBL/GenBank/DDBJ databases">
        <title>Genome analysis of Thermosulfurimonas dismutans, the first thermophilic sulfur-disproportionating bacterium of the phylum Thermodesulfobacteria.</title>
        <authorList>
            <person name="Mardanov A.V."/>
            <person name="Beletsky A.V."/>
            <person name="Kadnikov V.V."/>
            <person name="Slobodkin A.I."/>
            <person name="Ravin N.V."/>
        </authorList>
    </citation>
    <scope>NUCLEOTIDE SEQUENCE [LARGE SCALE GENOMIC DNA]</scope>
    <source>
        <strain evidence="2 3">S95</strain>
    </source>
</reference>
<comment type="caution">
    <text evidence="2">The sequence shown here is derived from an EMBL/GenBank/DDBJ whole genome shotgun (WGS) entry which is preliminary data.</text>
</comment>
<keyword evidence="3" id="KW-1185">Reference proteome</keyword>
<evidence type="ECO:0000313" key="3">
    <source>
        <dbReference type="Proteomes" id="UP000078390"/>
    </source>
</evidence>
<proteinExistence type="predicted"/>
<dbReference type="Proteomes" id="UP000078390">
    <property type="component" value="Unassembled WGS sequence"/>
</dbReference>
<accession>A0A179D574</accession>
<dbReference type="Pfam" id="PF12654">
    <property type="entry name" value="DUF3786"/>
    <property type="match status" value="1"/>
</dbReference>
<dbReference type="STRING" id="999894.TDIS_0867"/>
<evidence type="ECO:0000313" key="2">
    <source>
        <dbReference type="EMBL" id="OAQ20941.1"/>
    </source>
</evidence>
<name>A0A179D574_9BACT</name>
<gene>
    <name evidence="2" type="ORF">TDIS_0867</name>
</gene>
<protein>
    <recommendedName>
        <fullName evidence="1">DUF3786 domain-containing protein</fullName>
    </recommendedName>
</protein>